<dbReference type="InParanoid" id="A0A2I4AKM1"/>
<dbReference type="PANTHER" id="PTHR47331">
    <property type="entry name" value="PHD-TYPE DOMAIN-CONTAINING PROTEIN"/>
    <property type="match status" value="1"/>
</dbReference>
<dbReference type="RefSeq" id="XP_013856011.1">
    <property type="nucleotide sequence ID" value="XM_014000557.1"/>
</dbReference>
<feature type="non-terminal residue" evidence="2">
    <location>
        <position position="619"/>
    </location>
</feature>
<evidence type="ECO:0000313" key="1">
    <source>
        <dbReference type="Proteomes" id="UP000192220"/>
    </source>
</evidence>
<proteinExistence type="predicted"/>
<evidence type="ECO:0000313" key="2">
    <source>
        <dbReference type="RefSeq" id="XP_013856011.1"/>
    </source>
</evidence>
<sequence length="619" mass="70148">MDLLLKWLGRESAQHVEQIRAIHINQPQAGLNMIWNRLDEKYGSAEAIEDALFKRIEDFQKITNRDHSKLTKLGDLLMELQSAKSEGDLPGLSFLDTARGVNPIVQKLPYRLQERWITVGASYKQQKHVQYPPFSYFVDFVCQEAKIASDPSFSFISHTDTTQTSRAGPKPNKFKEVCVHKTEISPQACTDTDKTLTLDDCDKMCPIHRKPHPLRKCRAFKEKSFEDRMALLRENNICFRCCSSSTHIARNCKIKLQCTECKSEKHHTALHPLPRCESDPLLEHGGEDDKSANQLQVTSKCTAVCGGEQTNRSCSKICLVKVYPVGCRDRAVKLYAILDEQSNRSLVRSQFFDVFKDESPSAPYTLRTCAGVKEAAGRRASGYVIESMDGNVHIPLPSLIECNNIPNNRDEIPTPEVALHHPHLKSLAHLIPVIDPQAQIMLLLGRDLIRVHKVRKQVNGPHNLPYAQQLDLGWVIVGNVCLGSNHMPQSVNTFYTKTMETTRPTLFESCPNVFCVKEKYSNIYIPTYPSLSSETDPDCDANHLGCAVFRQTKEDNQLAPSIQDGFFMKIMNEGLHKDSNNSWVAPLPFKHPRKRLPNNKPQALKCLLSLKHNFKRKPE</sequence>
<dbReference type="GeneID" id="106511825"/>
<dbReference type="AlphaFoldDB" id="A0A2I4AKM1"/>
<keyword evidence="1" id="KW-1185">Reference proteome</keyword>
<reference evidence="2" key="1">
    <citation type="submission" date="2025-08" db="UniProtKB">
        <authorList>
            <consortium name="RefSeq"/>
        </authorList>
    </citation>
    <scope>IDENTIFICATION</scope>
    <source>
        <strain evidence="2">Quisiro</strain>
        <tissue evidence="2">Liver</tissue>
    </source>
</reference>
<dbReference type="Proteomes" id="UP000192220">
    <property type="component" value="Unplaced"/>
</dbReference>
<name>A0A2I4AKM1_AUSLI</name>
<organism evidence="1 2">
    <name type="scientific">Austrofundulus limnaeus</name>
    <name type="common">Annual killifish</name>
    <dbReference type="NCBI Taxonomy" id="52670"/>
    <lineage>
        <taxon>Eukaryota</taxon>
        <taxon>Metazoa</taxon>
        <taxon>Chordata</taxon>
        <taxon>Craniata</taxon>
        <taxon>Vertebrata</taxon>
        <taxon>Euteleostomi</taxon>
        <taxon>Actinopterygii</taxon>
        <taxon>Neopterygii</taxon>
        <taxon>Teleostei</taxon>
        <taxon>Neoteleostei</taxon>
        <taxon>Acanthomorphata</taxon>
        <taxon>Ovalentaria</taxon>
        <taxon>Atherinomorphae</taxon>
        <taxon>Cyprinodontiformes</taxon>
        <taxon>Rivulidae</taxon>
        <taxon>Austrofundulus</taxon>
    </lineage>
</organism>
<dbReference type="PANTHER" id="PTHR47331:SF6">
    <property type="entry name" value="DOUBLECORTIN DOMAIN-CONTAINING PROTEIN"/>
    <property type="match status" value="1"/>
</dbReference>
<dbReference type="KEGG" id="alim:106511825"/>
<protein>
    <submittedName>
        <fullName evidence="2">Uncharacterized protein LOC106511825</fullName>
    </submittedName>
</protein>
<gene>
    <name evidence="2" type="primary">LOC106511825</name>
</gene>
<accession>A0A2I4AKM1</accession>
<dbReference type="OrthoDB" id="8932879at2759"/>